<evidence type="ECO:0000313" key="3">
    <source>
        <dbReference type="WBParaSite" id="nRc.2.0.1.t42105-RA"/>
    </source>
</evidence>
<evidence type="ECO:0000313" key="2">
    <source>
        <dbReference type="Proteomes" id="UP000887565"/>
    </source>
</evidence>
<dbReference type="AlphaFoldDB" id="A0A915KX64"/>
<protein>
    <submittedName>
        <fullName evidence="3">Uncharacterized protein</fullName>
    </submittedName>
</protein>
<reference evidence="3" key="1">
    <citation type="submission" date="2022-11" db="UniProtKB">
        <authorList>
            <consortium name="WormBaseParasite"/>
        </authorList>
    </citation>
    <scope>IDENTIFICATION</scope>
</reference>
<evidence type="ECO:0000256" key="1">
    <source>
        <dbReference type="SAM" id="MobiDB-lite"/>
    </source>
</evidence>
<organism evidence="2 3">
    <name type="scientific">Romanomermis culicivorax</name>
    <name type="common">Nematode worm</name>
    <dbReference type="NCBI Taxonomy" id="13658"/>
    <lineage>
        <taxon>Eukaryota</taxon>
        <taxon>Metazoa</taxon>
        <taxon>Ecdysozoa</taxon>
        <taxon>Nematoda</taxon>
        <taxon>Enoplea</taxon>
        <taxon>Dorylaimia</taxon>
        <taxon>Mermithida</taxon>
        <taxon>Mermithoidea</taxon>
        <taxon>Mermithidae</taxon>
        <taxon>Romanomermis</taxon>
    </lineage>
</organism>
<feature type="compositionally biased region" description="Polar residues" evidence="1">
    <location>
        <begin position="38"/>
        <end position="50"/>
    </location>
</feature>
<keyword evidence="2" id="KW-1185">Reference proteome</keyword>
<dbReference type="WBParaSite" id="nRc.2.0.1.t42105-RA">
    <property type="protein sequence ID" value="nRc.2.0.1.t42105-RA"/>
    <property type="gene ID" value="nRc.2.0.1.g42105"/>
</dbReference>
<sequence>SSFNFDLSENNIFVVRKSEIPAGADAPFQFPPAPTPHSTPQVSHCGSPAPSSHFTEQRIFDDIFVSLESVKPCKNS</sequence>
<feature type="region of interest" description="Disordered" evidence="1">
    <location>
        <begin position="25"/>
        <end position="50"/>
    </location>
</feature>
<proteinExistence type="predicted"/>
<name>A0A915KX64_ROMCU</name>
<dbReference type="Proteomes" id="UP000887565">
    <property type="component" value="Unplaced"/>
</dbReference>
<accession>A0A915KX64</accession>